<protein>
    <submittedName>
        <fullName evidence="1">Uncharacterized protein</fullName>
    </submittedName>
</protein>
<dbReference type="AlphaFoldDB" id="A0AA40FMX1"/>
<keyword evidence="2" id="KW-1185">Reference proteome</keyword>
<evidence type="ECO:0000313" key="1">
    <source>
        <dbReference type="EMBL" id="KAK1122137.1"/>
    </source>
</evidence>
<organism evidence="1 2">
    <name type="scientific">Melipona bicolor</name>
    <dbReference type="NCBI Taxonomy" id="60889"/>
    <lineage>
        <taxon>Eukaryota</taxon>
        <taxon>Metazoa</taxon>
        <taxon>Ecdysozoa</taxon>
        <taxon>Arthropoda</taxon>
        <taxon>Hexapoda</taxon>
        <taxon>Insecta</taxon>
        <taxon>Pterygota</taxon>
        <taxon>Neoptera</taxon>
        <taxon>Endopterygota</taxon>
        <taxon>Hymenoptera</taxon>
        <taxon>Apocrita</taxon>
        <taxon>Aculeata</taxon>
        <taxon>Apoidea</taxon>
        <taxon>Anthophila</taxon>
        <taxon>Apidae</taxon>
        <taxon>Melipona</taxon>
    </lineage>
</organism>
<sequence length="130" mass="14397">MEPTSPIIEVPKTAHHTFCLSVTQKAAPSIPTSETGTMSIYISTKSLHPENAISGSGIRAVCRSVIRNYLGPWNVARVRFWVVCSKTSPFLCLSPDFFQEHRAPAVQPRVEEGRWSEKPAFCASHASLRD</sequence>
<accession>A0AA40FMX1</accession>
<reference evidence="1" key="1">
    <citation type="submission" date="2021-10" db="EMBL/GenBank/DDBJ databases">
        <title>Melipona bicolor Genome sequencing and assembly.</title>
        <authorList>
            <person name="Araujo N.S."/>
            <person name="Arias M.C."/>
        </authorList>
    </citation>
    <scope>NUCLEOTIDE SEQUENCE</scope>
    <source>
        <strain evidence="1">USP_2M_L1-L4_2017</strain>
        <tissue evidence="1">Whole body</tissue>
    </source>
</reference>
<dbReference type="EMBL" id="JAHYIQ010000023">
    <property type="protein sequence ID" value="KAK1122137.1"/>
    <property type="molecule type" value="Genomic_DNA"/>
</dbReference>
<name>A0AA40FMX1_9HYME</name>
<comment type="caution">
    <text evidence="1">The sequence shown here is derived from an EMBL/GenBank/DDBJ whole genome shotgun (WGS) entry which is preliminary data.</text>
</comment>
<gene>
    <name evidence="1" type="ORF">K0M31_009365</name>
</gene>
<evidence type="ECO:0000313" key="2">
    <source>
        <dbReference type="Proteomes" id="UP001177670"/>
    </source>
</evidence>
<dbReference type="Proteomes" id="UP001177670">
    <property type="component" value="Unassembled WGS sequence"/>
</dbReference>
<proteinExistence type="predicted"/>